<organism evidence="2 3">
    <name type="scientific">Heterocephalus glaber</name>
    <name type="common">Naked mole rat</name>
    <dbReference type="NCBI Taxonomy" id="10181"/>
    <lineage>
        <taxon>Eukaryota</taxon>
        <taxon>Metazoa</taxon>
        <taxon>Chordata</taxon>
        <taxon>Craniata</taxon>
        <taxon>Vertebrata</taxon>
        <taxon>Euteleostomi</taxon>
        <taxon>Mammalia</taxon>
        <taxon>Eutheria</taxon>
        <taxon>Euarchontoglires</taxon>
        <taxon>Glires</taxon>
        <taxon>Rodentia</taxon>
        <taxon>Hystricomorpha</taxon>
        <taxon>Bathyergidae</taxon>
        <taxon>Heterocephalus</taxon>
    </lineage>
</organism>
<evidence type="ECO:0000256" key="1">
    <source>
        <dbReference type="SAM" id="MobiDB-lite"/>
    </source>
</evidence>
<sequence>MLSWEISSSSCNQETKLPLTPQLVEDNAFQPCRKNMDEGEEKSKDIIKCTAEKLSVDEVSQLVISPVCDTVSLFVGTTRNSFEGKNRPHPFSEATPLSLTPASPGTEIKRVLVTHPKQRQDSSMAEKPEDPKEPKDLKDLMPTERKTVWRTAEERKMSDLTRVLEWLQRRKGKKKQFVQKQKVMVMDTPKAKMKGGKKVKGIWKQQERVTKSKFQEQTPGPSSRRLIGSITLYQRPFGGEQRHLSIFAGTYDKDGARRSELDIKDAIALESTPRPNTLQRQSLFADPSIQDNAFGSQRMTMMKDWPDRTLDIAFEPKLKSLMEKGTEPKIENVKMLKPEEVLSCQYLRLSKNNIRTLFKLCKDVGLNMDIHSHMTETEIDVQKVFPPNRSSTTS</sequence>
<dbReference type="PANTHER" id="PTHR35679:SF1">
    <property type="entry name" value="RIKEN CDNA 4933402J07 GENE"/>
    <property type="match status" value="1"/>
</dbReference>
<dbReference type="PANTHER" id="PTHR35679">
    <property type="entry name" value="RIKEN CDNA 4933402J07 GENE"/>
    <property type="match status" value="1"/>
</dbReference>
<dbReference type="Pfam" id="PF15472">
    <property type="entry name" value="DUF4638"/>
    <property type="match status" value="1"/>
</dbReference>
<dbReference type="Proteomes" id="UP000006813">
    <property type="component" value="Unassembled WGS sequence"/>
</dbReference>
<dbReference type="EMBL" id="JH172953">
    <property type="protein sequence ID" value="EHB15602.1"/>
    <property type="molecule type" value="Genomic_DNA"/>
</dbReference>
<dbReference type="eggNOG" id="ENOG502SG7H">
    <property type="taxonomic scope" value="Eukaryota"/>
</dbReference>
<accession>G5C241</accession>
<dbReference type="InterPro" id="IPR029171">
    <property type="entry name" value="DUF4638"/>
</dbReference>
<evidence type="ECO:0000313" key="2">
    <source>
        <dbReference type="EMBL" id="EHB15602.1"/>
    </source>
</evidence>
<feature type="region of interest" description="Disordered" evidence="1">
    <location>
        <begin position="84"/>
        <end position="141"/>
    </location>
</feature>
<dbReference type="InterPro" id="IPR036563">
    <property type="entry name" value="MoaE_sf"/>
</dbReference>
<name>G5C241_HETGA</name>
<protein>
    <submittedName>
        <fullName evidence="2">Uncharacterized protein</fullName>
    </submittedName>
</protein>
<evidence type="ECO:0000313" key="3">
    <source>
        <dbReference type="Proteomes" id="UP000006813"/>
    </source>
</evidence>
<dbReference type="AlphaFoldDB" id="G5C241"/>
<gene>
    <name evidence="2" type="ORF">GW7_02637</name>
</gene>
<dbReference type="GO" id="GO:0006777">
    <property type="term" value="P:Mo-molybdopterin cofactor biosynthetic process"/>
    <property type="evidence" value="ECO:0007669"/>
    <property type="project" value="InterPro"/>
</dbReference>
<reference evidence="2 3" key="1">
    <citation type="journal article" date="2011" name="Nature">
        <title>Genome sequencing reveals insights into physiology and longevity of the naked mole rat.</title>
        <authorList>
            <person name="Kim E.B."/>
            <person name="Fang X."/>
            <person name="Fushan A.A."/>
            <person name="Huang Z."/>
            <person name="Lobanov A.V."/>
            <person name="Han L."/>
            <person name="Marino S.M."/>
            <person name="Sun X."/>
            <person name="Turanov A.A."/>
            <person name="Yang P."/>
            <person name="Yim S.H."/>
            <person name="Zhao X."/>
            <person name="Kasaikina M.V."/>
            <person name="Stoletzki N."/>
            <person name="Peng C."/>
            <person name="Polak P."/>
            <person name="Xiong Z."/>
            <person name="Kiezun A."/>
            <person name="Zhu Y."/>
            <person name="Chen Y."/>
            <person name="Kryukov G.V."/>
            <person name="Zhang Q."/>
            <person name="Peshkin L."/>
            <person name="Yang L."/>
            <person name="Bronson R.T."/>
            <person name="Buffenstein R."/>
            <person name="Wang B."/>
            <person name="Han C."/>
            <person name="Li Q."/>
            <person name="Chen L."/>
            <person name="Zhao W."/>
            <person name="Sunyaev S.R."/>
            <person name="Park T.J."/>
            <person name="Zhang G."/>
            <person name="Wang J."/>
            <person name="Gladyshev V.N."/>
        </authorList>
    </citation>
    <scope>NUCLEOTIDE SEQUENCE [LARGE SCALE GENOMIC DNA]</scope>
</reference>
<feature type="compositionally biased region" description="Basic and acidic residues" evidence="1">
    <location>
        <begin position="118"/>
        <end position="141"/>
    </location>
</feature>
<proteinExistence type="predicted"/>
<dbReference type="Gene3D" id="3.90.1170.40">
    <property type="entry name" value="Molybdopterin biosynthesis MoaE subunit"/>
    <property type="match status" value="1"/>
</dbReference>
<dbReference type="InParanoid" id="G5C241"/>